<dbReference type="InterPro" id="IPR002104">
    <property type="entry name" value="Integrase_catalytic"/>
</dbReference>
<dbReference type="Gene3D" id="1.10.443.10">
    <property type="entry name" value="Intergrase catalytic core"/>
    <property type="match status" value="1"/>
</dbReference>
<keyword evidence="3" id="KW-0808">Transferase</keyword>
<keyword evidence="6" id="KW-0233">DNA recombination</keyword>
<dbReference type="InterPro" id="IPR011010">
    <property type="entry name" value="DNA_brk_join_enz"/>
</dbReference>
<sequence length="346" mass="38045">MALSYRKRGEVWHARGTVRVGRETYSVREFSTGCTGRADAEACGAAEEARIRAEALDGPAGRARRLTVAEMLAAYVNRQGGIAAQDEQRITALNEGIGGRLLAEAPAAWREWMAQHPASSAGTLARYRNTLNAALRYGAEAHATTAPRLPPVRLARDAGLSVPILSPAEAERLLAAYNPHAWAPVVLLADMGLRTQEALQLDWREVDCERAELRIGAARTKSGRGRAVPMTHRVEVLLRWMWEAQARPVAGHVFFSSKGEPYRDTRGQGGNPLAQAHATALAAARISLPRFRVHDWRHNWAAGRIMAGVDLFTIMRLGGWASLRMVEQRYGAVTAQHMREAVRKRA</sequence>
<keyword evidence="4" id="KW-0378">Hydrolase</keyword>
<dbReference type="GO" id="GO:0015074">
    <property type="term" value="P:DNA integration"/>
    <property type="evidence" value="ECO:0007669"/>
    <property type="project" value="UniProtKB-KW"/>
</dbReference>
<dbReference type="Pfam" id="PF00589">
    <property type="entry name" value="Phage_integrase"/>
    <property type="match status" value="1"/>
</dbReference>
<dbReference type="PANTHER" id="PTHR30349">
    <property type="entry name" value="PHAGE INTEGRASE-RELATED"/>
    <property type="match status" value="1"/>
</dbReference>
<gene>
    <name evidence="9" type="ORF">UFOVP78_48</name>
</gene>
<keyword evidence="7" id="KW-1160">Virus entry into host cell</keyword>
<dbReference type="PANTHER" id="PTHR30349:SF64">
    <property type="entry name" value="PROPHAGE INTEGRASE INTD-RELATED"/>
    <property type="match status" value="1"/>
</dbReference>
<dbReference type="GO" id="GO:0016787">
    <property type="term" value="F:hydrolase activity"/>
    <property type="evidence" value="ECO:0007669"/>
    <property type="project" value="UniProtKB-KW"/>
</dbReference>
<protein>
    <recommendedName>
        <fullName evidence="2">Integrase</fullName>
    </recommendedName>
</protein>
<dbReference type="GO" id="GO:0006310">
    <property type="term" value="P:DNA recombination"/>
    <property type="evidence" value="ECO:0007669"/>
    <property type="project" value="UniProtKB-KW"/>
</dbReference>
<evidence type="ECO:0000256" key="4">
    <source>
        <dbReference type="ARBA" id="ARBA00022801"/>
    </source>
</evidence>
<accession>A0A6J5L1I3</accession>
<feature type="domain" description="Tyr recombinase" evidence="8">
    <location>
        <begin position="160"/>
        <end position="343"/>
    </location>
</feature>
<dbReference type="PROSITE" id="PS51898">
    <property type="entry name" value="TYR_RECOMBINASE"/>
    <property type="match status" value="1"/>
</dbReference>
<comment type="similarity">
    <text evidence="1">Belongs to the 'phage' integrase family.</text>
</comment>
<evidence type="ECO:0000256" key="5">
    <source>
        <dbReference type="ARBA" id="ARBA00022908"/>
    </source>
</evidence>
<evidence type="ECO:0000259" key="8">
    <source>
        <dbReference type="PROSITE" id="PS51898"/>
    </source>
</evidence>
<evidence type="ECO:0000313" key="9">
    <source>
        <dbReference type="EMBL" id="CAB4127107.1"/>
    </source>
</evidence>
<proteinExistence type="inferred from homology"/>
<evidence type="ECO:0000256" key="1">
    <source>
        <dbReference type="ARBA" id="ARBA00008857"/>
    </source>
</evidence>
<keyword evidence="5" id="KW-0229">DNA integration</keyword>
<dbReference type="GO" id="GO:0044826">
    <property type="term" value="P:viral genome integration into host DNA"/>
    <property type="evidence" value="ECO:0007669"/>
    <property type="project" value="UniProtKB-KW"/>
</dbReference>
<dbReference type="InterPro" id="IPR050090">
    <property type="entry name" value="Tyrosine_recombinase_XerCD"/>
</dbReference>
<dbReference type="GO" id="GO:0016740">
    <property type="term" value="F:transferase activity"/>
    <property type="evidence" value="ECO:0007669"/>
    <property type="project" value="UniProtKB-KW"/>
</dbReference>
<dbReference type="GO" id="GO:0003677">
    <property type="term" value="F:DNA binding"/>
    <property type="evidence" value="ECO:0007669"/>
    <property type="project" value="InterPro"/>
</dbReference>
<evidence type="ECO:0000256" key="7">
    <source>
        <dbReference type="ARBA" id="ARBA00023195"/>
    </source>
</evidence>
<dbReference type="SUPFAM" id="SSF56349">
    <property type="entry name" value="DNA breaking-rejoining enzymes"/>
    <property type="match status" value="1"/>
</dbReference>
<evidence type="ECO:0000256" key="2">
    <source>
        <dbReference type="ARBA" id="ARBA00016082"/>
    </source>
</evidence>
<dbReference type="InterPro" id="IPR013762">
    <property type="entry name" value="Integrase-like_cat_sf"/>
</dbReference>
<keyword evidence="7" id="KW-1179">Viral genome integration</keyword>
<dbReference type="EMBL" id="LR796203">
    <property type="protein sequence ID" value="CAB4127107.1"/>
    <property type="molecule type" value="Genomic_DNA"/>
</dbReference>
<evidence type="ECO:0000256" key="3">
    <source>
        <dbReference type="ARBA" id="ARBA00022679"/>
    </source>
</evidence>
<dbReference type="GO" id="GO:0075713">
    <property type="term" value="P:establishment of integrated proviral latency"/>
    <property type="evidence" value="ECO:0007669"/>
    <property type="project" value="UniProtKB-KW"/>
</dbReference>
<reference evidence="9" key="1">
    <citation type="submission" date="2020-04" db="EMBL/GenBank/DDBJ databases">
        <authorList>
            <person name="Chiriac C."/>
            <person name="Salcher M."/>
            <person name="Ghai R."/>
            <person name="Kavagutti S V."/>
        </authorList>
    </citation>
    <scope>NUCLEOTIDE SEQUENCE</scope>
</reference>
<evidence type="ECO:0000256" key="6">
    <source>
        <dbReference type="ARBA" id="ARBA00023172"/>
    </source>
</evidence>
<organism evidence="9">
    <name type="scientific">uncultured Caudovirales phage</name>
    <dbReference type="NCBI Taxonomy" id="2100421"/>
    <lineage>
        <taxon>Viruses</taxon>
        <taxon>Duplodnaviria</taxon>
        <taxon>Heunggongvirae</taxon>
        <taxon>Uroviricota</taxon>
        <taxon>Caudoviricetes</taxon>
        <taxon>Peduoviridae</taxon>
        <taxon>Maltschvirus</taxon>
        <taxon>Maltschvirus maltsch</taxon>
    </lineage>
</organism>
<name>A0A6J5L1I3_9CAUD</name>